<evidence type="ECO:0000313" key="5">
    <source>
        <dbReference type="EMBL" id="GAA1712706.1"/>
    </source>
</evidence>
<dbReference type="InterPro" id="IPR050071">
    <property type="entry name" value="Dehydroquinate_synthase"/>
</dbReference>
<dbReference type="Proteomes" id="UP001500280">
    <property type="component" value="Unassembled WGS sequence"/>
</dbReference>
<dbReference type="SUPFAM" id="SSF56796">
    <property type="entry name" value="Dehydroquinate synthase-like"/>
    <property type="match status" value="1"/>
</dbReference>
<dbReference type="PANTHER" id="PTHR43622">
    <property type="entry name" value="3-DEHYDROQUINATE SYNTHASE"/>
    <property type="match status" value="1"/>
</dbReference>
<evidence type="ECO:0000259" key="4">
    <source>
        <dbReference type="Pfam" id="PF24621"/>
    </source>
</evidence>
<dbReference type="Pfam" id="PF24621">
    <property type="entry name" value="DHQS_C"/>
    <property type="match status" value="1"/>
</dbReference>
<keyword evidence="6" id="KW-1185">Reference proteome</keyword>
<keyword evidence="2" id="KW-0520">NAD</keyword>
<dbReference type="InterPro" id="IPR056179">
    <property type="entry name" value="DHQS_C"/>
</dbReference>
<name>A0ABN2IVU1_9ACTN</name>
<evidence type="ECO:0000313" key="6">
    <source>
        <dbReference type="Proteomes" id="UP001500280"/>
    </source>
</evidence>
<organism evidence="5 6">
    <name type="scientific">Kribbella yunnanensis</name>
    <dbReference type="NCBI Taxonomy" id="190194"/>
    <lineage>
        <taxon>Bacteria</taxon>
        <taxon>Bacillati</taxon>
        <taxon>Actinomycetota</taxon>
        <taxon>Actinomycetes</taxon>
        <taxon>Propionibacteriales</taxon>
        <taxon>Kribbellaceae</taxon>
        <taxon>Kribbella</taxon>
    </lineage>
</organism>
<protein>
    <submittedName>
        <fullName evidence="5">3-dehydroquinate synthase</fullName>
    </submittedName>
</protein>
<accession>A0ABN2IVU1</accession>
<evidence type="ECO:0000256" key="1">
    <source>
        <dbReference type="ARBA" id="ARBA00001911"/>
    </source>
</evidence>
<dbReference type="EMBL" id="BAAANF010000023">
    <property type="protein sequence ID" value="GAA1712706.1"/>
    <property type="molecule type" value="Genomic_DNA"/>
</dbReference>
<evidence type="ECO:0000259" key="3">
    <source>
        <dbReference type="Pfam" id="PF01761"/>
    </source>
</evidence>
<dbReference type="Gene3D" id="1.20.1090.10">
    <property type="entry name" value="Dehydroquinate synthase-like - alpha domain"/>
    <property type="match status" value="1"/>
</dbReference>
<sequence>MFAALDGEFSTLTVRTSEGLKERGLVDEIHGATLEFGLARRDELVAVGGGVLMDLVGVAAAELRKETPYVVIPTTLVGQVDAGVGSKRAINFRWKGALKKSYVGDFHPPRVSIVDPAFLGTLEPDEIRAGLSEIKKVAEMIDADLFGLLEKHGAELIDTQFQGPMGDDIMRSAISGILQWLASDLWDQNLKRWPDYGHTISPLLEMETGMTHGPAVAICASLSAAISHRRNYIGQESFERMLGLTLRLGLPVWHPLLGDPDFIRRAIESAVQLRNGDQNWPVPLAIGHHGFIEASASEVSKAAQLAQRVHEGNYQPWNE</sequence>
<gene>
    <name evidence="5" type="primary">aroB_2</name>
    <name evidence="5" type="ORF">GCM10009745_71170</name>
</gene>
<feature type="domain" description="3-dehydroquinate synthase N-terminal" evidence="3">
    <location>
        <begin position="12"/>
        <end position="128"/>
    </location>
</feature>
<proteinExistence type="predicted"/>
<comment type="caution">
    <text evidence="5">The sequence shown here is derived from an EMBL/GenBank/DDBJ whole genome shotgun (WGS) entry which is preliminary data.</text>
</comment>
<comment type="cofactor">
    <cofactor evidence="1">
        <name>NAD(+)</name>
        <dbReference type="ChEBI" id="CHEBI:57540"/>
    </cofactor>
</comment>
<dbReference type="PANTHER" id="PTHR43622:SF3">
    <property type="entry name" value="2-EPI-5-EPI-VALIOLONE SYNTHASE"/>
    <property type="match status" value="1"/>
</dbReference>
<dbReference type="Gene3D" id="3.40.50.1970">
    <property type="match status" value="1"/>
</dbReference>
<dbReference type="Pfam" id="PF01761">
    <property type="entry name" value="DHQ_synthase"/>
    <property type="match status" value="1"/>
</dbReference>
<reference evidence="5 6" key="1">
    <citation type="journal article" date="2019" name="Int. J. Syst. Evol. Microbiol.">
        <title>The Global Catalogue of Microorganisms (GCM) 10K type strain sequencing project: providing services to taxonomists for standard genome sequencing and annotation.</title>
        <authorList>
            <consortium name="The Broad Institute Genomics Platform"/>
            <consortium name="The Broad Institute Genome Sequencing Center for Infectious Disease"/>
            <person name="Wu L."/>
            <person name="Ma J."/>
        </authorList>
    </citation>
    <scope>NUCLEOTIDE SEQUENCE [LARGE SCALE GENOMIC DNA]</scope>
    <source>
        <strain evidence="5 6">JCM 14307</strain>
    </source>
</reference>
<evidence type="ECO:0000256" key="2">
    <source>
        <dbReference type="ARBA" id="ARBA00023027"/>
    </source>
</evidence>
<dbReference type="InterPro" id="IPR030960">
    <property type="entry name" value="DHQS/DOIS_N"/>
</dbReference>
<feature type="domain" description="3-dehydroquinate synthase C-terminal" evidence="4">
    <location>
        <begin position="130"/>
        <end position="255"/>
    </location>
</feature>